<organism evidence="1 2">
    <name type="scientific">Lactococcus lactis</name>
    <dbReference type="NCBI Taxonomy" id="1358"/>
    <lineage>
        <taxon>Bacteria</taxon>
        <taxon>Bacillati</taxon>
        <taxon>Bacillota</taxon>
        <taxon>Bacilli</taxon>
        <taxon>Lactobacillales</taxon>
        <taxon>Streptococcaceae</taxon>
        <taxon>Lactococcus</taxon>
    </lineage>
</organism>
<accession>A0AAX0PXT7</accession>
<name>A0AAX0PXT7_9LACT</name>
<sequence>TVNAGLCITVTYWHAGRHLIATIIDSNTLYTSMNKLISTVNQRYQPAKVALKSHTFSIDGHQLNATPQTPE</sequence>
<dbReference type="Proteomes" id="UP000215635">
    <property type="component" value="Unassembled WGS sequence"/>
</dbReference>
<evidence type="ECO:0000313" key="2">
    <source>
        <dbReference type="Proteomes" id="UP000215635"/>
    </source>
</evidence>
<gene>
    <name evidence="1" type="ORF">B8W88_14215</name>
</gene>
<dbReference type="EMBL" id="NCWV01000179">
    <property type="protein sequence ID" value="PAK85336.1"/>
    <property type="molecule type" value="Genomic_DNA"/>
</dbReference>
<evidence type="ECO:0000313" key="1">
    <source>
        <dbReference type="EMBL" id="PAK85336.1"/>
    </source>
</evidence>
<feature type="non-terminal residue" evidence="1">
    <location>
        <position position="71"/>
    </location>
</feature>
<comment type="caution">
    <text evidence="1">The sequence shown here is derived from an EMBL/GenBank/DDBJ whole genome shotgun (WGS) entry which is preliminary data.</text>
</comment>
<protein>
    <submittedName>
        <fullName evidence="1">Peptidase S11</fullName>
    </submittedName>
</protein>
<proteinExistence type="predicted"/>
<reference evidence="1 2" key="1">
    <citation type="submission" date="2017-04" db="EMBL/GenBank/DDBJ databases">
        <title>Kefir bacterial isolates.</title>
        <authorList>
            <person name="Kim Y."/>
            <person name="Blasche S."/>
            <person name="Patil K.R."/>
        </authorList>
    </citation>
    <scope>NUCLEOTIDE SEQUENCE [LARGE SCALE GENOMIC DNA]</scope>
    <source>
        <strain evidence="1 2">OG2</strain>
    </source>
</reference>
<dbReference type="AlphaFoldDB" id="A0AAX0PXT7"/>
<feature type="non-terminal residue" evidence="1">
    <location>
        <position position="1"/>
    </location>
</feature>